<proteinExistence type="predicted"/>
<feature type="compositionally biased region" description="Polar residues" evidence="1">
    <location>
        <begin position="94"/>
        <end position="106"/>
    </location>
</feature>
<keyword evidence="3" id="KW-1185">Reference proteome</keyword>
<feature type="region of interest" description="Disordered" evidence="1">
    <location>
        <begin position="63"/>
        <end position="114"/>
    </location>
</feature>
<evidence type="ECO:0000256" key="1">
    <source>
        <dbReference type="SAM" id="MobiDB-lite"/>
    </source>
</evidence>
<dbReference type="AlphaFoldDB" id="A0A8W8HRA7"/>
<evidence type="ECO:0000313" key="2">
    <source>
        <dbReference type="EnsemblMetazoa" id="G10623.1:cds"/>
    </source>
</evidence>
<dbReference type="PANTHER" id="PTHR34239:SF2">
    <property type="entry name" value="TRANSPOSABLE ELEMENT P TRANSPOSASE_THAP9 CONSERVED DOMAIN-CONTAINING PROTEIN"/>
    <property type="match status" value="1"/>
</dbReference>
<reference evidence="2" key="1">
    <citation type="submission" date="2022-08" db="UniProtKB">
        <authorList>
            <consortium name="EnsemblMetazoa"/>
        </authorList>
    </citation>
    <scope>IDENTIFICATION</scope>
    <source>
        <strain evidence="2">05x7-T-G4-1.051#20</strain>
    </source>
</reference>
<dbReference type="Proteomes" id="UP000005408">
    <property type="component" value="Unassembled WGS sequence"/>
</dbReference>
<sequence>MATGHDEDVLLGPSDDETSSDSKNIFSALKTIQSTMESIATGINKMGDAFTALAAANPQPKVIDQYSTSNRPFAEIEEGETSDEYDDTDDVKSLLNSATGKNSQSSESKDLNESCSGSVLEEMDALLEDDDDVWPVVAEKLANITNKAFSTQHAIESVKKKKKFIKGVKIVIRIAITKSTCAILGVADSLLKVDGEKHDKEIRNCLDAIYLLGHANTAMSMQRRELLRPVLKSDYAGLCDSSTLVTSLLFGDDLPKSLKEARQMGNVGRDYPSKNGRRYGFHQKPKNEYFKKKIHNKKFKKD</sequence>
<accession>A0A8W8HRA7</accession>
<dbReference type="PANTHER" id="PTHR34239">
    <property type="entry name" value="APPLE DOMAIN-CONTAINING PROTEIN"/>
    <property type="match status" value="1"/>
</dbReference>
<feature type="region of interest" description="Disordered" evidence="1">
    <location>
        <begin position="1"/>
        <end position="22"/>
    </location>
</feature>
<dbReference type="EnsemblMetazoa" id="G10623.1">
    <property type="protein sequence ID" value="G10623.1:cds"/>
    <property type="gene ID" value="G10623"/>
</dbReference>
<organism evidence="2 3">
    <name type="scientific">Magallana gigas</name>
    <name type="common">Pacific oyster</name>
    <name type="synonym">Crassostrea gigas</name>
    <dbReference type="NCBI Taxonomy" id="29159"/>
    <lineage>
        <taxon>Eukaryota</taxon>
        <taxon>Metazoa</taxon>
        <taxon>Spiralia</taxon>
        <taxon>Lophotrochozoa</taxon>
        <taxon>Mollusca</taxon>
        <taxon>Bivalvia</taxon>
        <taxon>Autobranchia</taxon>
        <taxon>Pteriomorphia</taxon>
        <taxon>Ostreida</taxon>
        <taxon>Ostreoidea</taxon>
        <taxon>Ostreidae</taxon>
        <taxon>Magallana</taxon>
    </lineage>
</organism>
<feature type="compositionally biased region" description="Acidic residues" evidence="1">
    <location>
        <begin position="75"/>
        <end position="89"/>
    </location>
</feature>
<protein>
    <submittedName>
        <fullName evidence="2">Uncharacterized protein</fullName>
    </submittedName>
</protein>
<name>A0A8W8HRA7_MAGGI</name>
<evidence type="ECO:0000313" key="3">
    <source>
        <dbReference type="Proteomes" id="UP000005408"/>
    </source>
</evidence>